<dbReference type="Pfam" id="PF00581">
    <property type="entry name" value="Rhodanese"/>
    <property type="match status" value="1"/>
</dbReference>
<dbReference type="InterPro" id="IPR036873">
    <property type="entry name" value="Rhodanese-like_dom_sf"/>
</dbReference>
<organism evidence="2 3">
    <name type="scientific">Candidatus Buchananbacteria bacterium RIFCSPLOWO2_01_FULL_39_33</name>
    <dbReference type="NCBI Taxonomy" id="1797543"/>
    <lineage>
        <taxon>Bacteria</taxon>
        <taxon>Candidatus Buchananiibacteriota</taxon>
    </lineage>
</organism>
<name>A0A1G1YKR5_9BACT</name>
<proteinExistence type="predicted"/>
<evidence type="ECO:0000313" key="2">
    <source>
        <dbReference type="EMBL" id="OGY52932.1"/>
    </source>
</evidence>
<feature type="domain" description="Rhodanese" evidence="1">
    <location>
        <begin position="17"/>
        <end position="111"/>
    </location>
</feature>
<dbReference type="PANTHER" id="PTHR43031">
    <property type="entry name" value="FAD-DEPENDENT OXIDOREDUCTASE"/>
    <property type="match status" value="1"/>
</dbReference>
<dbReference type="InterPro" id="IPR050229">
    <property type="entry name" value="GlpE_sulfurtransferase"/>
</dbReference>
<dbReference type="CDD" id="cd00158">
    <property type="entry name" value="RHOD"/>
    <property type="match status" value="1"/>
</dbReference>
<dbReference type="InterPro" id="IPR001307">
    <property type="entry name" value="Thiosulphate_STrfase_CS"/>
</dbReference>
<accession>A0A1G1YKR5</accession>
<dbReference type="InterPro" id="IPR001763">
    <property type="entry name" value="Rhodanese-like_dom"/>
</dbReference>
<dbReference type="EMBL" id="MHIM01000009">
    <property type="protein sequence ID" value="OGY52932.1"/>
    <property type="molecule type" value="Genomic_DNA"/>
</dbReference>
<dbReference type="Proteomes" id="UP000177376">
    <property type="component" value="Unassembled WGS sequence"/>
</dbReference>
<dbReference type="SUPFAM" id="SSF52821">
    <property type="entry name" value="Rhodanese/Cell cycle control phosphatase"/>
    <property type="match status" value="1"/>
</dbReference>
<dbReference type="AlphaFoldDB" id="A0A1G1YKR5"/>
<protein>
    <recommendedName>
        <fullName evidence="1">Rhodanese domain-containing protein</fullName>
    </recommendedName>
</protein>
<evidence type="ECO:0000259" key="1">
    <source>
        <dbReference type="PROSITE" id="PS50206"/>
    </source>
</evidence>
<reference evidence="2 3" key="1">
    <citation type="journal article" date="2016" name="Nat. Commun.">
        <title>Thousands of microbial genomes shed light on interconnected biogeochemical processes in an aquifer system.</title>
        <authorList>
            <person name="Anantharaman K."/>
            <person name="Brown C.T."/>
            <person name="Hug L.A."/>
            <person name="Sharon I."/>
            <person name="Castelle C.J."/>
            <person name="Probst A.J."/>
            <person name="Thomas B.C."/>
            <person name="Singh A."/>
            <person name="Wilkins M.J."/>
            <person name="Karaoz U."/>
            <person name="Brodie E.L."/>
            <person name="Williams K.H."/>
            <person name="Hubbard S.S."/>
            <person name="Banfield J.F."/>
        </authorList>
    </citation>
    <scope>NUCLEOTIDE SEQUENCE [LARGE SCALE GENOMIC DNA]</scope>
</reference>
<sequence length="114" mass="12525">MAKIITTEDLRKKLASGVKDFYLVDVLSANSYRAQHIPGAQNIVNGPDFLKRFEKEIAAPKDAEIIVYCASATCSASVQAADILEKANYTKVIHYKDGLAGWQNTGYHFEGEAT</sequence>
<dbReference type="PANTHER" id="PTHR43031:SF7">
    <property type="entry name" value="NITRIC OXIDE REDUCTASE FLRD-NAD(+) REDUCTASE"/>
    <property type="match status" value="1"/>
</dbReference>
<dbReference type="PROSITE" id="PS50206">
    <property type="entry name" value="RHODANESE_3"/>
    <property type="match status" value="1"/>
</dbReference>
<gene>
    <name evidence="2" type="ORF">A3A02_04290</name>
</gene>
<dbReference type="SMART" id="SM00450">
    <property type="entry name" value="RHOD"/>
    <property type="match status" value="1"/>
</dbReference>
<dbReference type="PROSITE" id="PS00380">
    <property type="entry name" value="RHODANESE_1"/>
    <property type="match status" value="1"/>
</dbReference>
<dbReference type="Gene3D" id="3.40.250.10">
    <property type="entry name" value="Rhodanese-like domain"/>
    <property type="match status" value="1"/>
</dbReference>
<dbReference type="GO" id="GO:0004792">
    <property type="term" value="F:thiosulfate-cyanide sulfurtransferase activity"/>
    <property type="evidence" value="ECO:0007669"/>
    <property type="project" value="InterPro"/>
</dbReference>
<evidence type="ECO:0000313" key="3">
    <source>
        <dbReference type="Proteomes" id="UP000177376"/>
    </source>
</evidence>
<comment type="caution">
    <text evidence="2">The sequence shown here is derived from an EMBL/GenBank/DDBJ whole genome shotgun (WGS) entry which is preliminary data.</text>
</comment>